<dbReference type="InterPro" id="IPR050388">
    <property type="entry name" value="ABC_Ni/Peptide_Import"/>
</dbReference>
<keyword evidence="5" id="KW-0547">Nucleotide-binding</keyword>
<dbReference type="InterPro" id="IPR003439">
    <property type="entry name" value="ABC_transporter-like_ATP-bd"/>
</dbReference>
<comment type="catalytic activity">
    <reaction evidence="13">
        <text>Ni(2+)(out) + ATP + H2O = Ni(2+)(in) + ADP + phosphate + H(+)</text>
        <dbReference type="Rhea" id="RHEA:15557"/>
        <dbReference type="ChEBI" id="CHEBI:15377"/>
        <dbReference type="ChEBI" id="CHEBI:15378"/>
        <dbReference type="ChEBI" id="CHEBI:30616"/>
        <dbReference type="ChEBI" id="CHEBI:43474"/>
        <dbReference type="ChEBI" id="CHEBI:49786"/>
        <dbReference type="ChEBI" id="CHEBI:456216"/>
        <dbReference type="EC" id="7.2.2.11"/>
    </reaction>
    <physiologicalReaction direction="left-to-right" evidence="13">
        <dbReference type="Rhea" id="RHEA:15558"/>
    </physiologicalReaction>
</comment>
<accession>A0A5K7ZNM6</accession>
<keyword evidence="3" id="KW-0813">Transport</keyword>
<keyword evidence="7" id="KW-1278">Translocase</keyword>
<dbReference type="KEGG" id="dov:DSCO28_24930"/>
<dbReference type="GO" id="GO:0005524">
    <property type="term" value="F:ATP binding"/>
    <property type="evidence" value="ECO:0007669"/>
    <property type="project" value="UniProtKB-KW"/>
</dbReference>
<evidence type="ECO:0000313" key="16">
    <source>
        <dbReference type="Proteomes" id="UP000425960"/>
    </source>
</evidence>
<gene>
    <name evidence="15" type="primary">dppD_1</name>
    <name evidence="15" type="ORF">DSCO28_24930</name>
</gene>
<evidence type="ECO:0000256" key="4">
    <source>
        <dbReference type="ARBA" id="ARBA00022475"/>
    </source>
</evidence>
<evidence type="ECO:0000256" key="9">
    <source>
        <dbReference type="ARBA" id="ARBA00023136"/>
    </source>
</evidence>
<comment type="subunit">
    <text evidence="10">The complex is composed of two ATP-binding proteins (NikD and NikE), two transmembrane proteins (NikB and NikC) and a solute-binding protein (NikA).</text>
</comment>
<dbReference type="PROSITE" id="PS50893">
    <property type="entry name" value="ABC_TRANSPORTER_2"/>
    <property type="match status" value="1"/>
</dbReference>
<evidence type="ECO:0000256" key="2">
    <source>
        <dbReference type="ARBA" id="ARBA00005417"/>
    </source>
</evidence>
<dbReference type="GO" id="GO:0015413">
    <property type="term" value="F:ABC-type nickel transporter activity"/>
    <property type="evidence" value="ECO:0007669"/>
    <property type="project" value="UniProtKB-EC"/>
</dbReference>
<keyword evidence="9" id="KW-0472">Membrane</keyword>
<evidence type="ECO:0000256" key="1">
    <source>
        <dbReference type="ARBA" id="ARBA00004417"/>
    </source>
</evidence>
<evidence type="ECO:0000256" key="5">
    <source>
        <dbReference type="ARBA" id="ARBA00022741"/>
    </source>
</evidence>
<dbReference type="RefSeq" id="WP_173179353.1">
    <property type="nucleotide sequence ID" value="NZ_AP021876.1"/>
</dbReference>
<dbReference type="InterPro" id="IPR003593">
    <property type="entry name" value="AAA+_ATPase"/>
</dbReference>
<dbReference type="PANTHER" id="PTHR43297">
    <property type="entry name" value="OLIGOPEPTIDE TRANSPORT ATP-BINDING PROTEIN APPD"/>
    <property type="match status" value="1"/>
</dbReference>
<evidence type="ECO:0000256" key="7">
    <source>
        <dbReference type="ARBA" id="ARBA00022967"/>
    </source>
</evidence>
<dbReference type="GO" id="GO:0005886">
    <property type="term" value="C:plasma membrane"/>
    <property type="evidence" value="ECO:0007669"/>
    <property type="project" value="UniProtKB-SubCell"/>
</dbReference>
<evidence type="ECO:0000256" key="3">
    <source>
        <dbReference type="ARBA" id="ARBA00022448"/>
    </source>
</evidence>
<dbReference type="InterPro" id="IPR027417">
    <property type="entry name" value="P-loop_NTPase"/>
</dbReference>
<dbReference type="SMART" id="SM00382">
    <property type="entry name" value="AAA"/>
    <property type="match status" value="1"/>
</dbReference>
<evidence type="ECO:0000259" key="14">
    <source>
        <dbReference type="PROSITE" id="PS50893"/>
    </source>
</evidence>
<evidence type="ECO:0000256" key="8">
    <source>
        <dbReference type="ARBA" id="ARBA00023065"/>
    </source>
</evidence>
<dbReference type="GO" id="GO:0016887">
    <property type="term" value="F:ATP hydrolysis activity"/>
    <property type="evidence" value="ECO:0007669"/>
    <property type="project" value="InterPro"/>
</dbReference>
<dbReference type="Gene3D" id="3.40.50.300">
    <property type="entry name" value="P-loop containing nucleotide triphosphate hydrolases"/>
    <property type="match status" value="1"/>
</dbReference>
<feature type="domain" description="ABC transporter" evidence="14">
    <location>
        <begin position="1"/>
        <end position="253"/>
    </location>
</feature>
<evidence type="ECO:0000313" key="15">
    <source>
        <dbReference type="EMBL" id="BBO81927.1"/>
    </source>
</evidence>
<keyword evidence="8" id="KW-0406">Ion transport</keyword>
<dbReference type="Proteomes" id="UP000425960">
    <property type="component" value="Chromosome"/>
</dbReference>
<protein>
    <recommendedName>
        <fullName evidence="12">Nickel import system ATP-binding protein NikD</fullName>
        <ecNumber evidence="11">7.2.2.11</ecNumber>
    </recommendedName>
</protein>
<keyword evidence="4" id="KW-1003">Cell membrane</keyword>
<reference evidence="15 16" key="1">
    <citation type="submission" date="2019-11" db="EMBL/GenBank/DDBJ databases">
        <title>Comparative genomics of hydrocarbon-degrading Desulfosarcina strains.</title>
        <authorList>
            <person name="Watanabe M."/>
            <person name="Kojima H."/>
            <person name="Fukui M."/>
        </authorList>
    </citation>
    <scope>NUCLEOTIDE SEQUENCE [LARGE SCALE GENOMIC DNA]</scope>
    <source>
        <strain evidence="15 16">28bB2T</strain>
    </source>
</reference>
<evidence type="ECO:0000256" key="6">
    <source>
        <dbReference type="ARBA" id="ARBA00022840"/>
    </source>
</evidence>
<evidence type="ECO:0000256" key="13">
    <source>
        <dbReference type="ARBA" id="ARBA00048610"/>
    </source>
</evidence>
<comment type="subcellular location">
    <subcellularLocation>
        <location evidence="1">Cell inner membrane</location>
        <topology evidence="1">Peripheral membrane protein</topology>
    </subcellularLocation>
</comment>
<evidence type="ECO:0000256" key="11">
    <source>
        <dbReference type="ARBA" id="ARBA00039098"/>
    </source>
</evidence>
<dbReference type="EC" id="7.2.2.11" evidence="11"/>
<comment type="similarity">
    <text evidence="2">Belongs to the ABC transporter superfamily.</text>
</comment>
<dbReference type="PANTHER" id="PTHR43297:SF13">
    <property type="entry name" value="NICKEL ABC TRANSPORTER, ATP-BINDING PROTEIN"/>
    <property type="match status" value="1"/>
</dbReference>
<sequence length="273" mass="30076">MRLIDIQNLETRFDTENGPVAAVNGVSLSVDRGCRHAVIGQSGAGKSILALSILRLLPDNARIRGEVFFKGRELLSCSMEAMREIRGKAIMMIFQNPLATLNPVLDLGTQLCEIPICHEGVTYAQARQRALEVLTLCELPDPERVMQSYPFQLSGGMLQRVAIAMGIICRPDLLIADEPFKGLDARLQQQVGATLYRICQTFSITLLLITHNLKIAHSLCDRVSVMVGGRIVETAATESFFACPDHAYSKRLVEAYDLFSSAIESAPERRCAP</sequence>
<name>A0A5K7ZNM6_9BACT</name>
<dbReference type="EMBL" id="AP021876">
    <property type="protein sequence ID" value="BBO81927.1"/>
    <property type="molecule type" value="Genomic_DNA"/>
</dbReference>
<evidence type="ECO:0000256" key="10">
    <source>
        <dbReference type="ARBA" id="ARBA00038669"/>
    </source>
</evidence>
<dbReference type="PROSITE" id="PS00211">
    <property type="entry name" value="ABC_TRANSPORTER_1"/>
    <property type="match status" value="1"/>
</dbReference>
<keyword evidence="6 15" id="KW-0067">ATP-binding</keyword>
<dbReference type="Pfam" id="PF00005">
    <property type="entry name" value="ABC_tran"/>
    <property type="match status" value="1"/>
</dbReference>
<dbReference type="SUPFAM" id="SSF52540">
    <property type="entry name" value="P-loop containing nucleoside triphosphate hydrolases"/>
    <property type="match status" value="1"/>
</dbReference>
<dbReference type="AlphaFoldDB" id="A0A5K7ZNM6"/>
<evidence type="ECO:0000256" key="12">
    <source>
        <dbReference type="ARBA" id="ARBA00044143"/>
    </source>
</evidence>
<organism evidence="15 16">
    <name type="scientific">Desulfosarcina ovata subsp. sediminis</name>
    <dbReference type="NCBI Taxonomy" id="885957"/>
    <lineage>
        <taxon>Bacteria</taxon>
        <taxon>Pseudomonadati</taxon>
        <taxon>Thermodesulfobacteriota</taxon>
        <taxon>Desulfobacteria</taxon>
        <taxon>Desulfobacterales</taxon>
        <taxon>Desulfosarcinaceae</taxon>
        <taxon>Desulfosarcina</taxon>
    </lineage>
</organism>
<dbReference type="InterPro" id="IPR017871">
    <property type="entry name" value="ABC_transporter-like_CS"/>
</dbReference>
<proteinExistence type="inferred from homology"/>
<dbReference type="CDD" id="cd03257">
    <property type="entry name" value="ABC_NikE_OppD_transporters"/>
    <property type="match status" value="1"/>
</dbReference>